<evidence type="ECO:0000313" key="5">
    <source>
        <dbReference type="Proteomes" id="UP000335636"/>
    </source>
</evidence>
<feature type="compositionally biased region" description="Basic and acidic residues" evidence="2">
    <location>
        <begin position="249"/>
        <end position="262"/>
    </location>
</feature>
<dbReference type="Pfam" id="PF15288">
    <property type="entry name" value="zf-CCHC_6"/>
    <property type="match status" value="2"/>
</dbReference>
<evidence type="ECO:0000256" key="2">
    <source>
        <dbReference type="SAM" id="MobiDB-lite"/>
    </source>
</evidence>
<dbReference type="PANTHER" id="PTHR16035">
    <property type="entry name" value="PROTEIN FAM90A1"/>
    <property type="match status" value="1"/>
</dbReference>
<name>A0A5E4DAZ9_MARMO</name>
<reference evidence="4" key="1">
    <citation type="submission" date="2019-04" db="EMBL/GenBank/DDBJ databases">
        <authorList>
            <person name="Alioto T."/>
            <person name="Alioto T."/>
        </authorList>
    </citation>
    <scope>NUCLEOTIDE SEQUENCE [LARGE SCALE GENOMIC DNA]</scope>
</reference>
<evidence type="ECO:0000256" key="1">
    <source>
        <dbReference type="ARBA" id="ARBA00007943"/>
    </source>
</evidence>
<feature type="domain" description="Zinc knuckle" evidence="3">
    <location>
        <begin position="1"/>
        <end position="41"/>
    </location>
</feature>
<dbReference type="EMBL" id="CABDUW010004277">
    <property type="protein sequence ID" value="VTJ90242.1"/>
    <property type="molecule type" value="Genomic_DNA"/>
</dbReference>
<feature type="compositionally biased region" description="Basic and acidic residues" evidence="2">
    <location>
        <begin position="478"/>
        <end position="490"/>
    </location>
</feature>
<feature type="domain" description="Zinc knuckle" evidence="3">
    <location>
        <begin position="164"/>
        <end position="205"/>
    </location>
</feature>
<protein>
    <recommendedName>
        <fullName evidence="3">Zinc knuckle domain-containing protein</fullName>
    </recommendedName>
</protein>
<dbReference type="AlphaFoldDB" id="A0A5E4DAZ9"/>
<gene>
    <name evidence="4" type="ORF">MONAX_5E040541</name>
</gene>
<sequence>LKCKDCGAFGHTARSRRCPIKCWDGALAPQPLGPKKEKENQAPSKPRNLQNTGACEQPARMKGQVQRQEGERGKALLQTGSSHRRPQERQQPKWKEETEPSAYLRESPMSASEGMGPDLKNMRQSAEHASQPLAPSLLQIQNKKHQQRGAVGHRAPPPEEEDPRLKCKDCGAFGHTARSRRCPIKCWDGALAPQPLGPKKEKENQAPSKPRNLQNTGACEQPARMKGQVQRQEGERGKALLQTGSSHRRPQERQQPKWKEETEPSAYLRKPSRPLPVHTTRTRCVPGSGFESQPCVQSSDESLIFTSAHPFQRPKRGLHSGPGIQKTQDVSIPGTIQLAARHSGQNPGLLGKKAPETPEVVSSKVAQTSAQILGGGHVLHPPSLARCPDVSKEPCLQPAACPQGQGHKLSLQAPGKRQAQVHIQTGQNAPKKLRLGHSLIPRGNTCRPGSEARKSLPAWQDTSGIGLKGSPQVTRKSPAHDSSMDLRPPKESPFLNPVEPCTKSSPPAPSCVPRQPLRMLFKRMHKNCWRSRFIADLPSSPTAKTSALADTPPYLDESEIPSSHEPVSVLYEDLQVSSSSEDSDME</sequence>
<feature type="region of interest" description="Disordered" evidence="2">
    <location>
        <begin position="25"/>
        <end position="165"/>
    </location>
</feature>
<evidence type="ECO:0000313" key="4">
    <source>
        <dbReference type="EMBL" id="VTJ90242.1"/>
    </source>
</evidence>
<feature type="region of interest" description="Disordered" evidence="2">
    <location>
        <begin position="539"/>
        <end position="586"/>
    </location>
</feature>
<dbReference type="InterPro" id="IPR039213">
    <property type="entry name" value="FAM90"/>
</dbReference>
<accession>A0A5E4DAZ9</accession>
<dbReference type="Proteomes" id="UP000335636">
    <property type="component" value="Unassembled WGS sequence"/>
</dbReference>
<feature type="compositionally biased region" description="Polar residues" evidence="2">
    <location>
        <begin position="41"/>
        <end position="54"/>
    </location>
</feature>
<comment type="similarity">
    <text evidence="1">Belongs to the FAM90 family.</text>
</comment>
<feature type="compositionally biased region" description="Basic and acidic residues" evidence="2">
    <location>
        <begin position="85"/>
        <end position="98"/>
    </location>
</feature>
<proteinExistence type="inferred from homology"/>
<comment type="caution">
    <text evidence="4">The sequence shown here is derived from an EMBL/GenBank/DDBJ whole genome shotgun (WGS) entry which is preliminary data.</text>
</comment>
<feature type="non-terminal residue" evidence="4">
    <location>
        <position position="1"/>
    </location>
</feature>
<organism evidence="4 5">
    <name type="scientific">Marmota monax</name>
    <name type="common">Woodchuck</name>
    <dbReference type="NCBI Taxonomy" id="9995"/>
    <lineage>
        <taxon>Eukaryota</taxon>
        <taxon>Metazoa</taxon>
        <taxon>Chordata</taxon>
        <taxon>Craniata</taxon>
        <taxon>Vertebrata</taxon>
        <taxon>Euteleostomi</taxon>
        <taxon>Mammalia</taxon>
        <taxon>Eutheria</taxon>
        <taxon>Euarchontoglires</taxon>
        <taxon>Glires</taxon>
        <taxon>Rodentia</taxon>
        <taxon>Sciuromorpha</taxon>
        <taxon>Sciuridae</taxon>
        <taxon>Xerinae</taxon>
        <taxon>Marmotini</taxon>
        <taxon>Marmota</taxon>
    </lineage>
</organism>
<dbReference type="InterPro" id="IPR041670">
    <property type="entry name" value="Znf-CCHC_6"/>
</dbReference>
<feature type="region of interest" description="Disordered" evidence="2">
    <location>
        <begin position="182"/>
        <end position="295"/>
    </location>
</feature>
<dbReference type="PANTHER" id="PTHR16035:SF14">
    <property type="entry name" value="FAMILY WITH SEQUENCE SIMILARITY 90 MEMBER A11, PSEUDOGENE-RELATED"/>
    <property type="match status" value="1"/>
</dbReference>
<feature type="region of interest" description="Disordered" evidence="2">
    <location>
        <begin position="440"/>
        <end position="495"/>
    </location>
</feature>
<keyword evidence="5" id="KW-1185">Reference proteome</keyword>
<feature type="compositionally biased region" description="Polar residues" evidence="2">
    <location>
        <begin position="205"/>
        <end position="218"/>
    </location>
</feature>
<evidence type="ECO:0000259" key="3">
    <source>
        <dbReference type="Pfam" id="PF15288"/>
    </source>
</evidence>